<sequence>MTILIVLVGLLVSHTFTAVGRWRDFGWLLWPTRQLRTRYPGQAWLALAAVIATALLAAWLATAVAVLLLGGFGWALLALATFIYTLGPRDLDRDVEPLLDDPEHADGRDAAQALGLDAEATPGQAGAAVVHAARTRWFAILFWFTLLGIPGALLYRLCQKAMKIEGLGDGELDWLARLRWVLEWPVLALMTVALGLVTDLDRVAQAWKHYHRDRAWWIFSPRLVDEVMAEVLGDAESREAGLRRGHQLAWRMLVLWLVVLSLMLIAGWIV</sequence>
<dbReference type="GO" id="GO:0046677">
    <property type="term" value="P:response to antibiotic"/>
    <property type="evidence" value="ECO:0007669"/>
    <property type="project" value="TreeGrafter"/>
</dbReference>
<dbReference type="Proteomes" id="UP000260351">
    <property type="component" value="Unassembled WGS sequence"/>
</dbReference>
<proteinExistence type="predicted"/>
<dbReference type="EMBL" id="QUZK01000025">
    <property type="protein sequence ID" value="RFF30995.1"/>
    <property type="molecule type" value="Genomic_DNA"/>
</dbReference>
<evidence type="ECO:0000313" key="3">
    <source>
        <dbReference type="Proteomes" id="UP000260351"/>
    </source>
</evidence>
<feature type="transmembrane region" description="Helical" evidence="1">
    <location>
        <begin position="137"/>
        <end position="155"/>
    </location>
</feature>
<dbReference type="PANTHER" id="PTHR38684:SF1">
    <property type="entry name" value="PROTEIN AMPE"/>
    <property type="match status" value="1"/>
</dbReference>
<keyword evidence="1" id="KW-0812">Transmembrane</keyword>
<evidence type="ECO:0000313" key="2">
    <source>
        <dbReference type="EMBL" id="RFF30995.1"/>
    </source>
</evidence>
<dbReference type="GO" id="GO:0005886">
    <property type="term" value="C:plasma membrane"/>
    <property type="evidence" value="ECO:0007669"/>
    <property type="project" value="TreeGrafter"/>
</dbReference>
<evidence type="ECO:0000256" key="1">
    <source>
        <dbReference type="SAM" id="Phobius"/>
    </source>
</evidence>
<keyword evidence="1" id="KW-1133">Transmembrane helix</keyword>
<evidence type="ECO:0008006" key="4">
    <source>
        <dbReference type="Google" id="ProtNLM"/>
    </source>
</evidence>
<name>A0A3E1KAX4_9GAMM</name>
<reference evidence="2 3" key="1">
    <citation type="submission" date="2018-08" db="EMBL/GenBank/DDBJ databases">
        <title>Wenzhouxiangella salilacus sp. nov., a novel bacterium isolated from a saline lake in Xinjiang Province, China.</title>
        <authorList>
            <person name="Han S."/>
        </authorList>
    </citation>
    <scope>NUCLEOTIDE SEQUENCE [LARGE SCALE GENOMIC DNA]</scope>
    <source>
        <strain evidence="2 3">XDB06</strain>
    </source>
</reference>
<dbReference type="PANTHER" id="PTHR38684">
    <property type="entry name" value="PROTEIN AMPE"/>
    <property type="match status" value="1"/>
</dbReference>
<gene>
    <name evidence="2" type="ORF">DZC52_06045</name>
</gene>
<dbReference type="RefSeq" id="WP_116650232.1">
    <property type="nucleotide sequence ID" value="NZ_QUZK01000025.1"/>
</dbReference>
<keyword evidence="3" id="KW-1185">Reference proteome</keyword>
<dbReference type="InterPro" id="IPR052966">
    <property type="entry name" value="Beta-lactamase_Reg"/>
</dbReference>
<accession>A0A3E1KAX4</accession>
<protein>
    <recommendedName>
        <fullName evidence="4">Regulatory signaling modulator protein AmpE</fullName>
    </recommendedName>
</protein>
<feature type="transmembrane region" description="Helical" evidence="1">
    <location>
        <begin position="248"/>
        <end position="269"/>
    </location>
</feature>
<keyword evidence="1" id="KW-0472">Membrane</keyword>
<comment type="caution">
    <text evidence="2">The sequence shown here is derived from an EMBL/GenBank/DDBJ whole genome shotgun (WGS) entry which is preliminary data.</text>
</comment>
<dbReference type="OrthoDB" id="9811967at2"/>
<dbReference type="AlphaFoldDB" id="A0A3E1KAX4"/>
<feature type="transmembrane region" description="Helical" evidence="1">
    <location>
        <begin position="41"/>
        <end position="60"/>
    </location>
</feature>
<feature type="transmembrane region" description="Helical" evidence="1">
    <location>
        <begin position="67"/>
        <end position="87"/>
    </location>
</feature>
<organism evidence="2 3">
    <name type="scientific">Wenzhouxiangella sediminis</name>
    <dbReference type="NCBI Taxonomy" id="1792836"/>
    <lineage>
        <taxon>Bacteria</taxon>
        <taxon>Pseudomonadati</taxon>
        <taxon>Pseudomonadota</taxon>
        <taxon>Gammaproteobacteria</taxon>
        <taxon>Chromatiales</taxon>
        <taxon>Wenzhouxiangellaceae</taxon>
        <taxon>Wenzhouxiangella</taxon>
    </lineage>
</organism>